<dbReference type="AlphaFoldDB" id="A0A9W7SI40"/>
<reference evidence="1 2" key="1">
    <citation type="journal article" date="2018" name="IMA Fungus">
        <title>IMA Genome-F 10: Nine draft genome sequences of Claviceps purpurea s.lat., including C. arundinis, C. humidiphila, and C. cf. spartinae, pseudomolecules for the pitch canker pathogen Fusarium circinatum, draft genome of Davidsoniella eucalypti, Grosmannia galeiformis, Quambalaria eucalypti, and Teratosphaeria destructans.</title>
        <authorList>
            <person name="Wingfield B.D."/>
            <person name="Liu M."/>
            <person name="Nguyen H.D."/>
            <person name="Lane F.A."/>
            <person name="Morgan S.W."/>
            <person name="De Vos L."/>
            <person name="Wilken P.M."/>
            <person name="Duong T.A."/>
            <person name="Aylward J."/>
            <person name="Coetzee M.P."/>
            <person name="Dadej K."/>
            <person name="De Beer Z.W."/>
            <person name="Findlay W."/>
            <person name="Havenga M."/>
            <person name="Kolarik M."/>
            <person name="Menzies J.G."/>
            <person name="Naidoo K."/>
            <person name="Pochopski O."/>
            <person name="Shoukouhi P."/>
            <person name="Santana Q.C."/>
            <person name="Seifert K.A."/>
            <person name="Soal N."/>
            <person name="Steenkamp E.T."/>
            <person name="Tatham C.T."/>
            <person name="van der Nest M.A."/>
            <person name="Wingfield M.J."/>
        </authorList>
    </citation>
    <scope>NUCLEOTIDE SEQUENCE [LARGE SCALE GENOMIC DNA]</scope>
    <source>
        <strain evidence="1">CMW44962</strain>
    </source>
</reference>
<reference evidence="1 2" key="2">
    <citation type="journal article" date="2021" name="Curr. Genet.">
        <title>Genetic response to nitrogen starvation in the aggressive Eucalyptus foliar pathogen Teratosphaeria destructans.</title>
        <authorList>
            <person name="Havenga M."/>
            <person name="Wingfield B.D."/>
            <person name="Wingfield M.J."/>
            <person name="Dreyer L.L."/>
            <person name="Roets F."/>
            <person name="Aylward J."/>
        </authorList>
    </citation>
    <scope>NUCLEOTIDE SEQUENCE [LARGE SCALE GENOMIC DNA]</scope>
    <source>
        <strain evidence="1">CMW44962</strain>
    </source>
</reference>
<dbReference type="Proteomes" id="UP001138500">
    <property type="component" value="Unassembled WGS sequence"/>
</dbReference>
<organism evidence="1 2">
    <name type="scientific">Teratosphaeria destructans</name>
    <dbReference type="NCBI Taxonomy" id="418781"/>
    <lineage>
        <taxon>Eukaryota</taxon>
        <taxon>Fungi</taxon>
        <taxon>Dikarya</taxon>
        <taxon>Ascomycota</taxon>
        <taxon>Pezizomycotina</taxon>
        <taxon>Dothideomycetes</taxon>
        <taxon>Dothideomycetidae</taxon>
        <taxon>Mycosphaerellales</taxon>
        <taxon>Teratosphaeriaceae</taxon>
        <taxon>Teratosphaeria</taxon>
    </lineage>
</organism>
<gene>
    <name evidence="1" type="ORF">Tdes44962_MAKER06093</name>
</gene>
<sequence length="83" mass="9486">MPPIRYENLSPAQALETRNPIRWSDDTKIAILKFCARECLSQHALCPSLIGRLMAELGWDWQQQNSGERISNDLYSVSSEDYG</sequence>
<keyword evidence="2" id="KW-1185">Reference proteome</keyword>
<evidence type="ECO:0000313" key="2">
    <source>
        <dbReference type="Proteomes" id="UP001138500"/>
    </source>
</evidence>
<evidence type="ECO:0000313" key="1">
    <source>
        <dbReference type="EMBL" id="KAH9809759.1"/>
    </source>
</evidence>
<protein>
    <submittedName>
        <fullName evidence="1">Uncharacterized protein</fullName>
    </submittedName>
</protein>
<accession>A0A9W7SI40</accession>
<proteinExistence type="predicted"/>
<name>A0A9W7SI40_9PEZI</name>
<dbReference type="EMBL" id="RIBY02002545">
    <property type="protein sequence ID" value="KAH9809759.1"/>
    <property type="molecule type" value="Genomic_DNA"/>
</dbReference>
<comment type="caution">
    <text evidence="1">The sequence shown here is derived from an EMBL/GenBank/DDBJ whole genome shotgun (WGS) entry which is preliminary data.</text>
</comment>